<feature type="region of interest" description="Disordered" evidence="2">
    <location>
        <begin position="315"/>
        <end position="346"/>
    </location>
</feature>
<feature type="coiled-coil region" evidence="1">
    <location>
        <begin position="521"/>
        <end position="553"/>
    </location>
</feature>
<feature type="compositionally biased region" description="Low complexity" evidence="2">
    <location>
        <begin position="475"/>
        <end position="489"/>
    </location>
</feature>
<dbReference type="Gene3D" id="2.60.40.10">
    <property type="entry name" value="Immunoglobulins"/>
    <property type="match status" value="2"/>
</dbReference>
<dbReference type="PROSITE" id="PS50853">
    <property type="entry name" value="FN3"/>
    <property type="match status" value="2"/>
</dbReference>
<organism evidence="4 5">
    <name type="scientific">Elysia chlorotica</name>
    <name type="common">Eastern emerald elysia</name>
    <name type="synonym">Sea slug</name>
    <dbReference type="NCBI Taxonomy" id="188477"/>
    <lineage>
        <taxon>Eukaryota</taxon>
        <taxon>Metazoa</taxon>
        <taxon>Spiralia</taxon>
        <taxon>Lophotrochozoa</taxon>
        <taxon>Mollusca</taxon>
        <taxon>Gastropoda</taxon>
        <taxon>Heterobranchia</taxon>
        <taxon>Euthyneura</taxon>
        <taxon>Panpulmonata</taxon>
        <taxon>Sacoglossa</taxon>
        <taxon>Placobranchoidea</taxon>
        <taxon>Plakobranchidae</taxon>
        <taxon>Elysia</taxon>
    </lineage>
</organism>
<feature type="domain" description="Fibronectin type-III" evidence="3">
    <location>
        <begin position="178"/>
        <end position="275"/>
    </location>
</feature>
<evidence type="ECO:0000313" key="4">
    <source>
        <dbReference type="EMBL" id="RUS87376.1"/>
    </source>
</evidence>
<dbReference type="InterPro" id="IPR050713">
    <property type="entry name" value="RTP_Phos/Ushers"/>
</dbReference>
<proteinExistence type="predicted"/>
<feature type="domain" description="Fibronectin type-III" evidence="3">
    <location>
        <begin position="81"/>
        <end position="176"/>
    </location>
</feature>
<dbReference type="PANTHER" id="PTHR46957">
    <property type="entry name" value="CYTOKINE RECEPTOR"/>
    <property type="match status" value="1"/>
</dbReference>
<evidence type="ECO:0000256" key="2">
    <source>
        <dbReference type="SAM" id="MobiDB-lite"/>
    </source>
</evidence>
<dbReference type="STRING" id="188477.A0A3S0ZW02"/>
<name>A0A3S0ZW02_ELYCH</name>
<dbReference type="GO" id="GO:0016020">
    <property type="term" value="C:membrane"/>
    <property type="evidence" value="ECO:0007669"/>
    <property type="project" value="UniProtKB-SubCell"/>
</dbReference>
<accession>A0A3S0ZW02</accession>
<dbReference type="EMBL" id="RQTK01000112">
    <property type="protein sequence ID" value="RUS87376.1"/>
    <property type="molecule type" value="Genomic_DNA"/>
</dbReference>
<gene>
    <name evidence="4" type="ORF">EGW08_004830</name>
</gene>
<feature type="non-terminal residue" evidence="4">
    <location>
        <position position="1"/>
    </location>
</feature>
<dbReference type="SMART" id="SM00060">
    <property type="entry name" value="FN3"/>
    <property type="match status" value="2"/>
</dbReference>
<evidence type="ECO:0000256" key="1">
    <source>
        <dbReference type="SAM" id="Coils"/>
    </source>
</evidence>
<sequence>TESKAKPSKKRKVTHAFFISQKLQLGIRNIFLERPVITVNLHGVQEFFSISIIIIMIRFQGHILVVLSAIVCFVLSQRVSKPYISHLNSITGTSFTVRWDPARIANQDIIRYDVETRGRGLHDQSKVKSIPGNQHSLTVDNLSPYTGYTVLVSAVTRSGLKISGYRRPVLTDTASPNAPVNLEIIQIHPKSVVIEWQPPKFFYKKVDLYEAEIFSEVQGRLQVRSTRNTKMHLRGLNPNERHFIRVRAATRSLYSRKYYKGDPVEKLFVTPSEPTTRSPTKHTERFTTKSLDPPELYITTQPTTDTSTLPETTNFGHDCDTMGSQNKETTITSEKDTMSPEKETTSTLEINTTIPEKDTMGTPEIDTNITERDSIIAHKIDTSILEKDTAFLEPDRAVAEEYTTSSSEISTSSVYETDTTNPEKETMILFEKDTTRPEKNTTNLPESYRTILSQNHTVVITPSETTTKGAVRSVTPTTPTTPTTTTTTTETRKPGVTRAQSRAAWRAEMTELLWLKTASRNHQAQTRLANVQAEVAALQKVKLQMEIAKLRNEL</sequence>
<keyword evidence="5" id="KW-1185">Reference proteome</keyword>
<dbReference type="Pfam" id="PF00041">
    <property type="entry name" value="fn3"/>
    <property type="match status" value="2"/>
</dbReference>
<dbReference type="SUPFAM" id="SSF49265">
    <property type="entry name" value="Fibronectin type III"/>
    <property type="match status" value="1"/>
</dbReference>
<dbReference type="InterPro" id="IPR003961">
    <property type="entry name" value="FN3_dom"/>
</dbReference>
<dbReference type="OrthoDB" id="10001713at2759"/>
<dbReference type="Proteomes" id="UP000271974">
    <property type="component" value="Unassembled WGS sequence"/>
</dbReference>
<feature type="compositionally biased region" description="Polar residues" evidence="2">
    <location>
        <begin position="322"/>
        <end position="332"/>
    </location>
</feature>
<evidence type="ECO:0000313" key="5">
    <source>
        <dbReference type="Proteomes" id="UP000271974"/>
    </source>
</evidence>
<dbReference type="InterPro" id="IPR013783">
    <property type="entry name" value="Ig-like_fold"/>
</dbReference>
<evidence type="ECO:0000259" key="3">
    <source>
        <dbReference type="PROSITE" id="PS50853"/>
    </source>
</evidence>
<dbReference type="AlphaFoldDB" id="A0A3S0ZW02"/>
<feature type="compositionally biased region" description="Basic and acidic residues" evidence="2">
    <location>
        <begin position="333"/>
        <end position="344"/>
    </location>
</feature>
<dbReference type="PANTHER" id="PTHR46957:SF3">
    <property type="entry name" value="CYTOKINE RECEPTOR"/>
    <property type="match status" value="1"/>
</dbReference>
<protein>
    <recommendedName>
        <fullName evidence="3">Fibronectin type-III domain-containing protein</fullName>
    </recommendedName>
</protein>
<comment type="caution">
    <text evidence="4">The sequence shown here is derived from an EMBL/GenBank/DDBJ whole genome shotgun (WGS) entry which is preliminary data.</text>
</comment>
<feature type="region of interest" description="Disordered" evidence="2">
    <location>
        <begin position="465"/>
        <end position="494"/>
    </location>
</feature>
<keyword evidence="1" id="KW-0175">Coiled coil</keyword>
<dbReference type="CDD" id="cd00063">
    <property type="entry name" value="FN3"/>
    <property type="match status" value="2"/>
</dbReference>
<dbReference type="InterPro" id="IPR036116">
    <property type="entry name" value="FN3_sf"/>
</dbReference>
<reference evidence="4 5" key="1">
    <citation type="submission" date="2019-01" db="EMBL/GenBank/DDBJ databases">
        <title>A draft genome assembly of the solar-powered sea slug Elysia chlorotica.</title>
        <authorList>
            <person name="Cai H."/>
            <person name="Li Q."/>
            <person name="Fang X."/>
            <person name="Li J."/>
            <person name="Curtis N.E."/>
            <person name="Altenburger A."/>
            <person name="Shibata T."/>
            <person name="Feng M."/>
            <person name="Maeda T."/>
            <person name="Schwartz J.A."/>
            <person name="Shigenobu S."/>
            <person name="Lundholm N."/>
            <person name="Nishiyama T."/>
            <person name="Yang H."/>
            <person name="Hasebe M."/>
            <person name="Li S."/>
            <person name="Pierce S.K."/>
            <person name="Wang J."/>
        </authorList>
    </citation>
    <scope>NUCLEOTIDE SEQUENCE [LARGE SCALE GENOMIC DNA]</scope>
    <source>
        <strain evidence="4">EC2010</strain>
        <tissue evidence="4">Whole organism of an adult</tissue>
    </source>
</reference>